<dbReference type="InterPro" id="IPR015813">
    <property type="entry name" value="Pyrv/PenolPyrv_kinase-like_dom"/>
</dbReference>
<dbReference type="CDD" id="cd00377">
    <property type="entry name" value="ICL_PEPM"/>
    <property type="match status" value="1"/>
</dbReference>
<dbReference type="PANTHER" id="PTHR42905">
    <property type="entry name" value="PHOSPHOENOLPYRUVATE CARBOXYLASE"/>
    <property type="match status" value="1"/>
</dbReference>
<keyword evidence="2" id="KW-1185">Reference proteome</keyword>
<dbReference type="SUPFAM" id="SSF51621">
    <property type="entry name" value="Phosphoenolpyruvate/pyruvate domain"/>
    <property type="match status" value="1"/>
</dbReference>
<organism evidence="1 2">
    <name type="scientific">Streptantibioticus parmotrematis</name>
    <dbReference type="NCBI Taxonomy" id="2873249"/>
    <lineage>
        <taxon>Bacteria</taxon>
        <taxon>Bacillati</taxon>
        <taxon>Actinomycetota</taxon>
        <taxon>Actinomycetes</taxon>
        <taxon>Kitasatosporales</taxon>
        <taxon>Streptomycetaceae</taxon>
        <taxon>Streptantibioticus</taxon>
    </lineage>
</organism>
<dbReference type="InterPro" id="IPR039556">
    <property type="entry name" value="ICL/PEPM"/>
</dbReference>
<dbReference type="PANTHER" id="PTHR42905:SF16">
    <property type="entry name" value="CARBOXYPHOSPHONOENOLPYRUVATE PHOSPHONOMUTASE-LIKE PROTEIN (AFU_ORTHOLOGUE AFUA_5G07230)"/>
    <property type="match status" value="1"/>
</dbReference>
<dbReference type="InterPro" id="IPR040442">
    <property type="entry name" value="Pyrv_kinase-like_dom_sf"/>
</dbReference>
<dbReference type="GO" id="GO:0016829">
    <property type="term" value="F:lyase activity"/>
    <property type="evidence" value="ECO:0007669"/>
    <property type="project" value="UniProtKB-KW"/>
</dbReference>
<dbReference type="Proteomes" id="UP001198565">
    <property type="component" value="Unassembled WGS sequence"/>
</dbReference>
<proteinExistence type="predicted"/>
<protein>
    <submittedName>
        <fullName evidence="1">Isocitrate lyase/phosphoenolpyruvate mutase family protein</fullName>
    </submittedName>
</protein>
<keyword evidence="1" id="KW-0456">Lyase</keyword>
<sequence length="281" mass="28207">MTNAETQRVVERARRFRELHTDGGPLVLPNAWDAASARVIERAGAPAIATTSSGVAWGLGAPDGEDLPLDTLLALCERVVAAVDVPVSADLVTGYGEDPAGVGRTVARALDAGVVGVNLEDSGPGPEPLRPVAEQAERLAAARAAADDAGVPLYVNARVDTYLRAVGPAAGRLEATLERAAAYVAAGADGVFVPGTCDLETVAALAKGIDAPLALLAGPGAPPVAELARAGAARISVGGGVAAAAYALAGRAASELLASGTYGAIEDQIGYGTFNELFHRG</sequence>
<reference evidence="1 2" key="1">
    <citation type="submission" date="2021-08" db="EMBL/GenBank/DDBJ databases">
        <title>Streptomyces sp. PTM05 isolated from lichen.</title>
        <authorList>
            <person name="Somphong A."/>
            <person name="Phongsopitanun W."/>
            <person name="Tanasupawat S."/>
        </authorList>
    </citation>
    <scope>NUCLEOTIDE SEQUENCE [LARGE SCALE GENOMIC DNA]</scope>
    <source>
        <strain evidence="1 2">Ptm05</strain>
    </source>
</reference>
<evidence type="ECO:0000313" key="1">
    <source>
        <dbReference type="EMBL" id="MBY8884666.1"/>
    </source>
</evidence>
<dbReference type="RefSeq" id="WP_222975326.1">
    <property type="nucleotide sequence ID" value="NZ_JAINVZ010000004.1"/>
</dbReference>
<dbReference type="Gene3D" id="3.20.20.60">
    <property type="entry name" value="Phosphoenolpyruvate-binding domains"/>
    <property type="match status" value="1"/>
</dbReference>
<dbReference type="Pfam" id="PF13714">
    <property type="entry name" value="PEP_mutase"/>
    <property type="match status" value="1"/>
</dbReference>
<evidence type="ECO:0000313" key="2">
    <source>
        <dbReference type="Proteomes" id="UP001198565"/>
    </source>
</evidence>
<name>A0ABS7QNA4_9ACTN</name>
<dbReference type="EMBL" id="JAINVZ010000004">
    <property type="protein sequence ID" value="MBY8884666.1"/>
    <property type="molecule type" value="Genomic_DNA"/>
</dbReference>
<gene>
    <name evidence="1" type="ORF">K7472_07385</name>
</gene>
<accession>A0ABS7QNA4</accession>
<comment type="caution">
    <text evidence="1">The sequence shown here is derived from an EMBL/GenBank/DDBJ whole genome shotgun (WGS) entry which is preliminary data.</text>
</comment>